<evidence type="ECO:0000313" key="1">
    <source>
        <dbReference type="EMBL" id="KKK52782.1"/>
    </source>
</evidence>
<feature type="non-terminal residue" evidence="1">
    <location>
        <position position="128"/>
    </location>
</feature>
<dbReference type="EMBL" id="LAZR01066844">
    <property type="protein sequence ID" value="KKK52782.1"/>
    <property type="molecule type" value="Genomic_DNA"/>
</dbReference>
<reference evidence="1" key="1">
    <citation type="journal article" date="2015" name="Nature">
        <title>Complex archaea that bridge the gap between prokaryotes and eukaryotes.</title>
        <authorList>
            <person name="Spang A."/>
            <person name="Saw J.H."/>
            <person name="Jorgensen S.L."/>
            <person name="Zaremba-Niedzwiedzka K."/>
            <person name="Martijn J."/>
            <person name="Lind A.E."/>
            <person name="van Eijk R."/>
            <person name="Schleper C."/>
            <person name="Guy L."/>
            <person name="Ettema T.J."/>
        </authorList>
    </citation>
    <scope>NUCLEOTIDE SEQUENCE</scope>
</reference>
<proteinExistence type="predicted"/>
<protein>
    <submittedName>
        <fullName evidence="1">Uncharacterized protein</fullName>
    </submittedName>
</protein>
<dbReference type="AlphaFoldDB" id="A0A0F8W7K3"/>
<gene>
    <name evidence="1" type="ORF">LCGC14_3101440</name>
</gene>
<sequence length="128" mass="13365">MPNDMPGAGRFVQTPMAVPVAGVGVVPTWRGHSMQPAEVTELLPGSSFNAQGRGRFSLVTATRFPRGARLSGRQGSMDLLVRVGAQGEVAATGTLTATTNFSNGEQVTLDAKVYTFEAGLTNVDGNVQ</sequence>
<comment type="caution">
    <text evidence="1">The sequence shown here is derived from an EMBL/GenBank/DDBJ whole genome shotgun (WGS) entry which is preliminary data.</text>
</comment>
<organism evidence="1">
    <name type="scientific">marine sediment metagenome</name>
    <dbReference type="NCBI Taxonomy" id="412755"/>
    <lineage>
        <taxon>unclassified sequences</taxon>
        <taxon>metagenomes</taxon>
        <taxon>ecological metagenomes</taxon>
    </lineage>
</organism>
<accession>A0A0F8W7K3</accession>
<name>A0A0F8W7K3_9ZZZZ</name>